<dbReference type="Proteomes" id="UP000033483">
    <property type="component" value="Unassembled WGS sequence"/>
</dbReference>
<keyword evidence="4" id="KW-0256">Endoplasmic reticulum</keyword>
<keyword evidence="3" id="KW-0378">Hydrolase</keyword>
<dbReference type="PANTHER" id="PTHR23129:SF0">
    <property type="entry name" value="ACYL-COENZYME A DIPHOSPHATASE FITM2"/>
    <property type="match status" value="1"/>
</dbReference>
<dbReference type="GO" id="GO:0008654">
    <property type="term" value="P:phospholipid biosynthetic process"/>
    <property type="evidence" value="ECO:0007669"/>
    <property type="project" value="TreeGrafter"/>
</dbReference>
<dbReference type="PANTHER" id="PTHR23129">
    <property type="entry name" value="ACYL-COENZYME A DIPHOSPHATASE FITM2"/>
    <property type="match status" value="1"/>
</dbReference>
<sequence>MSAVDMDAPGFNTRARTRGQTPVESPPALATTPRSPKDGILSPPLATPSASPFIPTARETAIFAIFPALLLFGGLYSVLSPTVNVSTYDPVTQSHSQHAPPSYFAHKKNIFNRFFVKIGWAWVTAAAGAFAALHPALGSGAAGVRRRLRVGLRYAAVSLAWMGTTQWFFGPPLIDRSFRWSGGMCHPETAFSPAGVLIAHASGVVPKELAVDTATACRRLGGRWYGGHDISGHVFLLVLGAGMLLQEVGWAVWPCEKRALVNREGEVVHVHGVSYASGVVGPTGKFALGVVGLKLWMLLMTAIYFHTWFEKFTGLLTATVTLYVVYVVPRFAPTLRSVIGVPGLD</sequence>
<feature type="transmembrane region" description="Helical" evidence="9">
    <location>
        <begin position="286"/>
        <end position="306"/>
    </location>
</feature>
<dbReference type="GO" id="GO:0005789">
    <property type="term" value="C:endoplasmic reticulum membrane"/>
    <property type="evidence" value="ECO:0007669"/>
    <property type="project" value="UniProtKB-SubCell"/>
</dbReference>
<name>A0A0F4ZCC1_9PEZI</name>
<comment type="caution">
    <text evidence="10">The sequence shown here is derived from an EMBL/GenBank/DDBJ whole genome shotgun (WGS) entry which is preliminary data.</text>
</comment>
<gene>
    <name evidence="10" type="ORF">TD95_005120</name>
</gene>
<evidence type="ECO:0000256" key="2">
    <source>
        <dbReference type="ARBA" id="ARBA00022692"/>
    </source>
</evidence>
<dbReference type="InterPro" id="IPR019388">
    <property type="entry name" value="FIT"/>
</dbReference>
<dbReference type="OrthoDB" id="5579088at2759"/>
<evidence type="ECO:0000256" key="7">
    <source>
        <dbReference type="ARBA" id="ARBA00023136"/>
    </source>
</evidence>
<dbReference type="Pfam" id="PF10261">
    <property type="entry name" value="FIT"/>
    <property type="match status" value="1"/>
</dbReference>
<keyword evidence="11" id="KW-1185">Reference proteome</keyword>
<evidence type="ECO:0000256" key="8">
    <source>
        <dbReference type="SAM" id="MobiDB-lite"/>
    </source>
</evidence>
<feature type="transmembrane region" description="Helical" evidence="9">
    <location>
        <begin position="230"/>
        <end position="253"/>
    </location>
</feature>
<dbReference type="AlphaFoldDB" id="A0A0F4ZCC1"/>
<evidence type="ECO:0000256" key="9">
    <source>
        <dbReference type="SAM" id="Phobius"/>
    </source>
</evidence>
<evidence type="ECO:0000313" key="10">
    <source>
        <dbReference type="EMBL" id="KKA27543.1"/>
    </source>
</evidence>
<keyword evidence="6" id="KW-0443">Lipid metabolism</keyword>
<evidence type="ECO:0000313" key="11">
    <source>
        <dbReference type="Proteomes" id="UP000033483"/>
    </source>
</evidence>
<dbReference type="EMBL" id="LAEV01001645">
    <property type="protein sequence ID" value="KKA27543.1"/>
    <property type="molecule type" value="Genomic_DNA"/>
</dbReference>
<keyword evidence="5 9" id="KW-1133">Transmembrane helix</keyword>
<accession>A0A0F4ZCC1</accession>
<proteinExistence type="predicted"/>
<feature type="transmembrane region" description="Helical" evidence="9">
    <location>
        <begin position="150"/>
        <end position="169"/>
    </location>
</feature>
<dbReference type="GO" id="GO:0019915">
    <property type="term" value="P:lipid storage"/>
    <property type="evidence" value="ECO:0007669"/>
    <property type="project" value="InterPro"/>
</dbReference>
<organism evidence="10 11">
    <name type="scientific">Thielaviopsis punctulata</name>
    <dbReference type="NCBI Taxonomy" id="72032"/>
    <lineage>
        <taxon>Eukaryota</taxon>
        <taxon>Fungi</taxon>
        <taxon>Dikarya</taxon>
        <taxon>Ascomycota</taxon>
        <taxon>Pezizomycotina</taxon>
        <taxon>Sordariomycetes</taxon>
        <taxon>Hypocreomycetidae</taxon>
        <taxon>Microascales</taxon>
        <taxon>Ceratocystidaceae</taxon>
        <taxon>Thielaviopsis</taxon>
    </lineage>
</organism>
<evidence type="ECO:0000256" key="1">
    <source>
        <dbReference type="ARBA" id="ARBA00004477"/>
    </source>
</evidence>
<keyword evidence="7 9" id="KW-0472">Membrane</keyword>
<feature type="transmembrane region" description="Helical" evidence="9">
    <location>
        <begin position="118"/>
        <end position="138"/>
    </location>
</feature>
<evidence type="ECO:0000256" key="6">
    <source>
        <dbReference type="ARBA" id="ARBA00023098"/>
    </source>
</evidence>
<evidence type="ECO:0000256" key="4">
    <source>
        <dbReference type="ARBA" id="ARBA00022824"/>
    </source>
</evidence>
<keyword evidence="2 9" id="KW-0812">Transmembrane</keyword>
<evidence type="ECO:0000256" key="3">
    <source>
        <dbReference type="ARBA" id="ARBA00022801"/>
    </source>
</evidence>
<feature type="region of interest" description="Disordered" evidence="8">
    <location>
        <begin position="1"/>
        <end position="42"/>
    </location>
</feature>
<protein>
    <submittedName>
        <fullName evidence="10">Uncharacterized protein</fullName>
    </submittedName>
</protein>
<dbReference type="GO" id="GO:0034389">
    <property type="term" value="P:lipid droplet organization"/>
    <property type="evidence" value="ECO:0007669"/>
    <property type="project" value="TreeGrafter"/>
</dbReference>
<dbReference type="GO" id="GO:0010945">
    <property type="term" value="F:coenzyme A diphosphatase activity"/>
    <property type="evidence" value="ECO:0007669"/>
    <property type="project" value="InterPro"/>
</dbReference>
<feature type="transmembrane region" description="Helical" evidence="9">
    <location>
        <begin position="312"/>
        <end position="329"/>
    </location>
</feature>
<comment type="subcellular location">
    <subcellularLocation>
        <location evidence="1">Endoplasmic reticulum membrane</location>
        <topology evidence="1">Multi-pass membrane protein</topology>
    </subcellularLocation>
</comment>
<evidence type="ECO:0000256" key="5">
    <source>
        <dbReference type="ARBA" id="ARBA00022989"/>
    </source>
</evidence>
<feature type="transmembrane region" description="Helical" evidence="9">
    <location>
        <begin position="61"/>
        <end position="79"/>
    </location>
</feature>
<reference evidence="10 11" key="1">
    <citation type="submission" date="2015-03" db="EMBL/GenBank/DDBJ databases">
        <authorList>
            <person name="Radwan O."/>
            <person name="Al-Naeli F.A."/>
            <person name="Rendon G.A."/>
            <person name="Fields C."/>
        </authorList>
    </citation>
    <scope>NUCLEOTIDE SEQUENCE [LARGE SCALE GENOMIC DNA]</scope>
    <source>
        <strain evidence="10">CR-DP1</strain>
    </source>
</reference>